<proteinExistence type="predicted"/>
<dbReference type="InterPro" id="IPR029526">
    <property type="entry name" value="PGBD"/>
</dbReference>
<keyword evidence="3" id="KW-1185">Reference proteome</keyword>
<dbReference type="Pfam" id="PF13843">
    <property type="entry name" value="DDE_Tnp_1_7"/>
    <property type="match status" value="1"/>
</dbReference>
<dbReference type="Proteomes" id="UP000821853">
    <property type="component" value="Unassembled WGS sequence"/>
</dbReference>
<organism evidence="2 3">
    <name type="scientific">Haemaphysalis longicornis</name>
    <name type="common">Bush tick</name>
    <dbReference type="NCBI Taxonomy" id="44386"/>
    <lineage>
        <taxon>Eukaryota</taxon>
        <taxon>Metazoa</taxon>
        <taxon>Ecdysozoa</taxon>
        <taxon>Arthropoda</taxon>
        <taxon>Chelicerata</taxon>
        <taxon>Arachnida</taxon>
        <taxon>Acari</taxon>
        <taxon>Parasitiformes</taxon>
        <taxon>Ixodida</taxon>
        <taxon>Ixodoidea</taxon>
        <taxon>Ixodidae</taxon>
        <taxon>Haemaphysalinae</taxon>
        <taxon>Haemaphysalis</taxon>
    </lineage>
</organism>
<accession>A0A9J6GWZ4</accession>
<protein>
    <recommendedName>
        <fullName evidence="1">PiggyBac transposable element-derived protein domain-containing protein</fullName>
    </recommendedName>
</protein>
<name>A0A9J6GWZ4_HAELO</name>
<evidence type="ECO:0000313" key="2">
    <source>
        <dbReference type="EMBL" id="KAH9379192.1"/>
    </source>
</evidence>
<comment type="caution">
    <text evidence="2">The sequence shown here is derived from an EMBL/GenBank/DDBJ whole genome shotgun (WGS) entry which is preliminary data.</text>
</comment>
<dbReference type="VEuPathDB" id="VectorBase:HLOH_058123"/>
<evidence type="ECO:0000259" key="1">
    <source>
        <dbReference type="Pfam" id="PF13843"/>
    </source>
</evidence>
<gene>
    <name evidence="2" type="ORF">HPB48_000223</name>
</gene>
<sequence>MTYMRYPRIRKYWSTDSVLRMDLVADSMPVNRFEELQRFLHFKDHSDTLSFQNDRVTQIRSVIDALNEAFFSGVDAEEYQSVDEMVIPFKGRSSVRQYLPSKPKRWGFKVWVRAGVSGVNQGTTGGRSNVSSEIGTAGVVIRLSEGLERKNYKLYADNVFRSMALLSKLREDGIFFAGTCRANHVHGADKKLKPLKELKAGGRGSTSICTSADNITVTKWLDNSLVHVVSATPDGSLKALPKGTTEKREK</sequence>
<dbReference type="PANTHER" id="PTHR47272:SF1">
    <property type="entry name" value="PIGGYBAC TRANSPOSABLE ELEMENT-DERIVED PROTEIN 3-LIKE"/>
    <property type="match status" value="1"/>
</dbReference>
<dbReference type="PANTHER" id="PTHR47272">
    <property type="entry name" value="DDE_TNP_1_7 DOMAIN-CONTAINING PROTEIN"/>
    <property type="match status" value="1"/>
</dbReference>
<dbReference type="AlphaFoldDB" id="A0A9J6GWZ4"/>
<dbReference type="OrthoDB" id="6515644at2759"/>
<reference evidence="2 3" key="1">
    <citation type="journal article" date="2020" name="Cell">
        <title>Large-Scale Comparative Analyses of Tick Genomes Elucidate Their Genetic Diversity and Vector Capacities.</title>
        <authorList>
            <consortium name="Tick Genome and Microbiome Consortium (TIGMIC)"/>
            <person name="Jia N."/>
            <person name="Wang J."/>
            <person name="Shi W."/>
            <person name="Du L."/>
            <person name="Sun Y."/>
            <person name="Zhan W."/>
            <person name="Jiang J.F."/>
            <person name="Wang Q."/>
            <person name="Zhang B."/>
            <person name="Ji P."/>
            <person name="Bell-Sakyi L."/>
            <person name="Cui X.M."/>
            <person name="Yuan T.T."/>
            <person name="Jiang B.G."/>
            <person name="Yang W.F."/>
            <person name="Lam T.T."/>
            <person name="Chang Q.C."/>
            <person name="Ding S.J."/>
            <person name="Wang X.J."/>
            <person name="Zhu J.G."/>
            <person name="Ruan X.D."/>
            <person name="Zhao L."/>
            <person name="Wei J.T."/>
            <person name="Ye R.Z."/>
            <person name="Que T.C."/>
            <person name="Du C.H."/>
            <person name="Zhou Y.H."/>
            <person name="Cheng J.X."/>
            <person name="Dai P.F."/>
            <person name="Guo W.B."/>
            <person name="Han X.H."/>
            <person name="Huang E.J."/>
            <person name="Li L.F."/>
            <person name="Wei W."/>
            <person name="Gao Y.C."/>
            <person name="Liu J.Z."/>
            <person name="Shao H.Z."/>
            <person name="Wang X."/>
            <person name="Wang C.C."/>
            <person name="Yang T.C."/>
            <person name="Huo Q.B."/>
            <person name="Li W."/>
            <person name="Chen H.Y."/>
            <person name="Chen S.E."/>
            <person name="Zhou L.G."/>
            <person name="Ni X.B."/>
            <person name="Tian J.H."/>
            <person name="Sheng Y."/>
            <person name="Liu T."/>
            <person name="Pan Y.S."/>
            <person name="Xia L.Y."/>
            <person name="Li J."/>
            <person name="Zhao F."/>
            <person name="Cao W.C."/>
        </authorList>
    </citation>
    <scope>NUCLEOTIDE SEQUENCE [LARGE SCALE GENOMIC DNA]</scope>
    <source>
        <strain evidence="2">HaeL-2018</strain>
    </source>
</reference>
<dbReference type="OMA" id="PRENCDT"/>
<evidence type="ECO:0000313" key="3">
    <source>
        <dbReference type="Proteomes" id="UP000821853"/>
    </source>
</evidence>
<dbReference type="EMBL" id="JABSTR010000009">
    <property type="protein sequence ID" value="KAH9379192.1"/>
    <property type="molecule type" value="Genomic_DNA"/>
</dbReference>
<feature type="domain" description="PiggyBac transposable element-derived protein" evidence="1">
    <location>
        <begin position="1"/>
        <end position="231"/>
    </location>
</feature>